<proteinExistence type="predicted"/>
<dbReference type="SMART" id="SM00034">
    <property type="entry name" value="CLECT"/>
    <property type="match status" value="1"/>
</dbReference>
<dbReference type="InterPro" id="IPR016186">
    <property type="entry name" value="C-type_lectin-like/link_sf"/>
</dbReference>
<sequence>MATSPSTTTTTPTTTSPTTSMATSPSTTTTTAPTTSLATSPSTTTTLTSTIATSPSTATTTTTTTAPTTTMATSPSTSTATAPTTTKVTSPCTTTNAAPTTTMAPPSVTMTPTAVMTTTEGPCPPCYELFQENCYKVFEETLRYEGSVETCSKDGGILATPRDRTTDQFLIGLKNRATGSEYVRIGLTDRAQEGVLVWSDGSPLRKGDYSPWTRRLRNNGLKNCVEYVRADYNIHSLAIQPNKWQITSCDWNQMFICQVKSRVET</sequence>
<dbReference type="PROSITE" id="PS50041">
    <property type="entry name" value="C_TYPE_LECTIN_2"/>
    <property type="match status" value="1"/>
</dbReference>
<keyword evidence="3" id="KW-1185">Reference proteome</keyword>
<dbReference type="PANTHER" id="PTHR22801">
    <property type="entry name" value="LITHOSTATHINE"/>
    <property type="match status" value="1"/>
</dbReference>
<name>A0A9J7LHP9_BRAFL</name>
<accession>A0A9J7LHP9</accession>
<reference evidence="4" key="2">
    <citation type="submission" date="2025-08" db="UniProtKB">
        <authorList>
            <consortium name="RefSeq"/>
        </authorList>
    </citation>
    <scope>IDENTIFICATION</scope>
    <source>
        <strain evidence="4">S238N-H82</strain>
        <tissue evidence="4">Testes</tissue>
    </source>
</reference>
<dbReference type="InterPro" id="IPR001304">
    <property type="entry name" value="C-type_lectin-like"/>
</dbReference>
<evidence type="ECO:0000259" key="2">
    <source>
        <dbReference type="PROSITE" id="PS50041"/>
    </source>
</evidence>
<dbReference type="AlphaFoldDB" id="A0A9J7LHP9"/>
<evidence type="ECO:0000313" key="3">
    <source>
        <dbReference type="Proteomes" id="UP000001554"/>
    </source>
</evidence>
<reference evidence="3" key="1">
    <citation type="journal article" date="2020" name="Nat. Ecol. Evol.">
        <title>Deeply conserved synteny resolves early events in vertebrate evolution.</title>
        <authorList>
            <person name="Simakov O."/>
            <person name="Marletaz F."/>
            <person name="Yue J.X."/>
            <person name="O'Connell B."/>
            <person name="Jenkins J."/>
            <person name="Brandt A."/>
            <person name="Calef R."/>
            <person name="Tung C.H."/>
            <person name="Huang T.K."/>
            <person name="Schmutz J."/>
            <person name="Satoh N."/>
            <person name="Yu J.K."/>
            <person name="Putnam N.H."/>
            <person name="Green R.E."/>
            <person name="Rokhsar D.S."/>
        </authorList>
    </citation>
    <scope>NUCLEOTIDE SEQUENCE [LARGE SCALE GENOMIC DNA]</scope>
    <source>
        <strain evidence="3">S238N-H82</strain>
    </source>
</reference>
<dbReference type="Pfam" id="PF00059">
    <property type="entry name" value="Lectin_C"/>
    <property type="match status" value="1"/>
</dbReference>
<dbReference type="RefSeq" id="XP_035682677.1">
    <property type="nucleotide sequence ID" value="XM_035826784.1"/>
</dbReference>
<dbReference type="InterPro" id="IPR050801">
    <property type="entry name" value="Ca-Dep_Lectins_ImmuneDev"/>
</dbReference>
<dbReference type="InterPro" id="IPR016187">
    <property type="entry name" value="CTDL_fold"/>
</dbReference>
<feature type="domain" description="C-type lectin" evidence="2">
    <location>
        <begin position="130"/>
        <end position="258"/>
    </location>
</feature>
<dbReference type="PANTHER" id="PTHR22801:SF63">
    <property type="entry name" value="C-TYPE LECTIN DOMAIN-CONTAINING PROTEIN"/>
    <property type="match status" value="1"/>
</dbReference>
<dbReference type="OMA" id="HTEHNTH"/>
<dbReference type="SUPFAM" id="SSF56436">
    <property type="entry name" value="C-type lectin-like"/>
    <property type="match status" value="1"/>
</dbReference>
<organism evidence="3 4">
    <name type="scientific">Branchiostoma floridae</name>
    <name type="common">Florida lancelet</name>
    <name type="synonym">Amphioxus</name>
    <dbReference type="NCBI Taxonomy" id="7739"/>
    <lineage>
        <taxon>Eukaryota</taxon>
        <taxon>Metazoa</taxon>
        <taxon>Chordata</taxon>
        <taxon>Cephalochordata</taxon>
        <taxon>Leptocardii</taxon>
        <taxon>Amphioxiformes</taxon>
        <taxon>Branchiostomatidae</taxon>
        <taxon>Branchiostoma</taxon>
    </lineage>
</organism>
<dbReference type="Gene3D" id="3.10.100.10">
    <property type="entry name" value="Mannose-Binding Protein A, subunit A"/>
    <property type="match status" value="1"/>
</dbReference>
<dbReference type="Proteomes" id="UP000001554">
    <property type="component" value="Chromosome 7"/>
</dbReference>
<gene>
    <name evidence="4" type="primary">LOC118420081</name>
</gene>
<evidence type="ECO:0000256" key="1">
    <source>
        <dbReference type="SAM" id="MobiDB-lite"/>
    </source>
</evidence>
<dbReference type="KEGG" id="bfo:118420081"/>
<evidence type="ECO:0000313" key="4">
    <source>
        <dbReference type="RefSeq" id="XP_035682677.1"/>
    </source>
</evidence>
<dbReference type="CDD" id="cd00037">
    <property type="entry name" value="CLECT"/>
    <property type="match status" value="1"/>
</dbReference>
<protein>
    <submittedName>
        <fullName evidence="4">Mucin-2-like</fullName>
    </submittedName>
</protein>
<dbReference type="OrthoDB" id="6133475at2759"/>
<dbReference type="GeneID" id="118420081"/>
<feature type="region of interest" description="Disordered" evidence="1">
    <location>
        <begin position="1"/>
        <end position="109"/>
    </location>
</feature>